<evidence type="ECO:0000259" key="1">
    <source>
        <dbReference type="Pfam" id="PF01636"/>
    </source>
</evidence>
<dbReference type="InterPro" id="IPR002575">
    <property type="entry name" value="Aminoglycoside_PTrfase"/>
</dbReference>
<dbReference type="EMBL" id="JAPWDO010000005">
    <property type="protein sequence ID" value="KAJ5470486.1"/>
    <property type="molecule type" value="Genomic_DNA"/>
</dbReference>
<dbReference type="InterPro" id="IPR011009">
    <property type="entry name" value="Kinase-like_dom_sf"/>
</dbReference>
<dbReference type="AlphaFoldDB" id="A0A9W9WN46"/>
<dbReference type="SUPFAM" id="SSF56112">
    <property type="entry name" value="Protein kinase-like (PK-like)"/>
    <property type="match status" value="1"/>
</dbReference>
<dbReference type="Gene3D" id="3.30.200.20">
    <property type="entry name" value="Phosphorylase Kinase, domain 1"/>
    <property type="match status" value="1"/>
</dbReference>
<feature type="domain" description="Aminoglycoside phosphotransferase" evidence="1">
    <location>
        <begin position="67"/>
        <end position="337"/>
    </location>
</feature>
<organism evidence="2 3">
    <name type="scientific">Penicillium desertorum</name>
    <dbReference type="NCBI Taxonomy" id="1303715"/>
    <lineage>
        <taxon>Eukaryota</taxon>
        <taxon>Fungi</taxon>
        <taxon>Dikarya</taxon>
        <taxon>Ascomycota</taxon>
        <taxon>Pezizomycotina</taxon>
        <taxon>Eurotiomycetes</taxon>
        <taxon>Eurotiomycetidae</taxon>
        <taxon>Eurotiales</taxon>
        <taxon>Aspergillaceae</taxon>
        <taxon>Penicillium</taxon>
    </lineage>
</organism>
<protein>
    <recommendedName>
        <fullName evidence="1">Aminoglycoside phosphotransferase domain-containing protein</fullName>
    </recommendedName>
</protein>
<dbReference type="PANTHER" id="PTHR36091">
    <property type="entry name" value="ALTERED INHERITANCE OF MITOCHONDRIA PROTEIN 9, MITOCHONDRIAL"/>
    <property type="match status" value="1"/>
</dbReference>
<gene>
    <name evidence="2" type="ORF">N7530_007843</name>
</gene>
<dbReference type="OrthoDB" id="10003767at2759"/>
<dbReference type="GO" id="GO:0005739">
    <property type="term" value="C:mitochondrion"/>
    <property type="evidence" value="ECO:0007669"/>
    <property type="project" value="TreeGrafter"/>
</dbReference>
<comment type="caution">
    <text evidence="2">The sequence shown here is derived from an EMBL/GenBank/DDBJ whole genome shotgun (WGS) entry which is preliminary data.</text>
</comment>
<accession>A0A9W9WN46</accession>
<dbReference type="PANTHER" id="PTHR36091:SF2">
    <property type="entry name" value="AMINOGLYCOSIDE PHOSPHOTRANSFERASE DOMAIN-CONTAINING PROTEIN"/>
    <property type="match status" value="1"/>
</dbReference>
<evidence type="ECO:0000313" key="2">
    <source>
        <dbReference type="EMBL" id="KAJ5470486.1"/>
    </source>
</evidence>
<evidence type="ECO:0000313" key="3">
    <source>
        <dbReference type="Proteomes" id="UP001147760"/>
    </source>
</evidence>
<dbReference type="InterPro" id="IPR051035">
    <property type="entry name" value="Mito_inheritance_9"/>
</dbReference>
<name>A0A9W9WN46_9EURO</name>
<dbReference type="Gene3D" id="3.90.1200.10">
    <property type="match status" value="1"/>
</dbReference>
<reference evidence="2" key="1">
    <citation type="submission" date="2022-12" db="EMBL/GenBank/DDBJ databases">
        <authorList>
            <person name="Petersen C."/>
        </authorList>
    </citation>
    <scope>NUCLEOTIDE SEQUENCE</scope>
    <source>
        <strain evidence="2">IBT 17660</strain>
    </source>
</reference>
<sequence length="527" mass="60540">MTMSCSSIHPEDGCTLCFQLSLLAKLMNDSYNEQLRLSERHLRFDVSALKNVIASLSGRVPSDIVTFSKLSEGRFNRVFQIYFKDGQCVFARLPYPSTTPEHYTLASEVATLDYLRLHGIPTPKLYAWCSTKANPVGSEYIIMEKLSGIPLGDVWYSMTPKEHHKMMKKIVHREAQLMSLNFPAHGSIYHCKDLTSEKKIPLPGQKDVEFCIGPSSHYSWWHDGRNTLDIDRGPWLSPTDIFRAVGERELCWTKTYAKPRLPYERLYREVYNFCKVSPDTHIRSLSDYMKLVPFLGFSARTALHRPVMRHPDFQPNNILVSKSNEIVGFIDWQHSSILPLGLCSWNTETLPELRRQYVRLCKRGWFISLYAAFTRRLNEDHYDAIYDNSAILHQRHFTSIGTSWEGVSTTLRADIIRAMQSCRDLIATDSVPPTRGITPLPPVQYSDKVVQDTLDLDSRQREADIAMEQMRHALGVDVLGRVPNGEYEAAKELAEEMKARMLEATKTAHDITEVRHHFPFDDFDEDA</sequence>
<proteinExistence type="predicted"/>
<reference evidence="2" key="2">
    <citation type="journal article" date="2023" name="IMA Fungus">
        <title>Comparative genomic study of the Penicillium genus elucidates a diverse pangenome and 15 lateral gene transfer events.</title>
        <authorList>
            <person name="Petersen C."/>
            <person name="Sorensen T."/>
            <person name="Nielsen M.R."/>
            <person name="Sondergaard T.E."/>
            <person name="Sorensen J.L."/>
            <person name="Fitzpatrick D.A."/>
            <person name="Frisvad J.C."/>
            <person name="Nielsen K.L."/>
        </authorList>
    </citation>
    <scope>NUCLEOTIDE SEQUENCE</scope>
    <source>
        <strain evidence="2">IBT 17660</strain>
    </source>
</reference>
<dbReference type="Proteomes" id="UP001147760">
    <property type="component" value="Unassembled WGS sequence"/>
</dbReference>
<keyword evidence="3" id="KW-1185">Reference proteome</keyword>
<dbReference type="Pfam" id="PF01636">
    <property type="entry name" value="APH"/>
    <property type="match status" value="1"/>
</dbReference>